<dbReference type="Pfam" id="PF00628">
    <property type="entry name" value="PHD"/>
    <property type="match status" value="1"/>
</dbReference>
<evidence type="ECO:0000259" key="8">
    <source>
        <dbReference type="PROSITE" id="PS50016"/>
    </source>
</evidence>
<dbReference type="PANTHER" id="PTHR46174:SF1">
    <property type="entry name" value="CXXC-TYPE ZINC FINGER PROTEIN 1"/>
    <property type="match status" value="1"/>
</dbReference>
<feature type="region of interest" description="Disordered" evidence="7">
    <location>
        <begin position="54"/>
        <end position="206"/>
    </location>
</feature>
<dbReference type="OrthoDB" id="436852at2759"/>
<evidence type="ECO:0000256" key="2">
    <source>
        <dbReference type="ARBA" id="ARBA00022723"/>
    </source>
</evidence>
<dbReference type="GO" id="GO:0008270">
    <property type="term" value="F:zinc ion binding"/>
    <property type="evidence" value="ECO:0007669"/>
    <property type="project" value="UniProtKB-KW"/>
</dbReference>
<feature type="compositionally biased region" description="Basic residues" evidence="7">
    <location>
        <begin position="74"/>
        <end position="86"/>
    </location>
</feature>
<dbReference type="Gene3D" id="3.30.40.10">
    <property type="entry name" value="Zinc/RING finger domain, C3HC4 (zinc finger)"/>
    <property type="match status" value="1"/>
</dbReference>
<feature type="compositionally biased region" description="Low complexity" evidence="7">
    <location>
        <begin position="321"/>
        <end position="333"/>
    </location>
</feature>
<dbReference type="PROSITE" id="PS50016">
    <property type="entry name" value="ZF_PHD_2"/>
    <property type="match status" value="1"/>
</dbReference>
<evidence type="ECO:0000313" key="10">
    <source>
        <dbReference type="Proteomes" id="UP000799428"/>
    </source>
</evidence>
<accession>A0A6G1K8L4</accession>
<feature type="domain" description="PHD-type" evidence="8">
    <location>
        <begin position="349"/>
        <end position="400"/>
    </location>
</feature>
<feature type="compositionally biased region" description="Basic residues" evidence="7">
    <location>
        <begin position="454"/>
        <end position="463"/>
    </location>
</feature>
<feature type="region of interest" description="Disordered" evidence="7">
    <location>
        <begin position="1"/>
        <end position="24"/>
    </location>
</feature>
<sequence length="745" mass="81093">MSSINSLLNHEESASEPHPTLSASMHKDNIVAKTTTLDAADALTTLANLGSGQQYAPTTHAERELPSPTAYAHAHAHAHAHTHAPRRTSSFGSHIATIEPVEPSPPIEQSQAHSPTLDHYHHGSKSPETQRRQSLLTRTSPVPILAPMQSFTPAPKDNVQEESQQTSTEPQLPSPLPFIKHEPSGTPREATPTTNTAQLSERQHSVTTENVDLETLKAIEIAKQSDLGLRAKRNASVAESVTSPVDPKPTSVSSSSSKKRPAPTPSIIKKKGTAAPKRPASKRRKIETDVDSNARSATPTSRISKPAPGRGGKKGSQAGTPAAESSPAPENASQVHASDDEAESSEDSTLYCICRKPDNHKWMIGCDGGCDDWFHGSCVDMQQADEELVDKFICPNCEVDGRGQTTYKPMCRRDGCRKPARLGKTKVSKYCSDDCGVGFFQDQLQRTAGAKKPSSNKRSKKKGSSKDGEDQGNLTDEEEPTPLGGVIRAKDLKALVQVTKDIDSFKRLGSGVLSPPQTASPTKTTFNGLSNGTSANPQEDLSLTPAERMHLGALHTEKSHLKDRLEVLNDREKFVSMAREQATRYADKEKAKVKEFCGYDSRLSWSDIEFLSWRKSTIGCAAFKFGTLSPTADQMASIEDGAEGSSHDMDGDSHMNGVNDADSRICTKKRCPKHPQWQKLNLQDARFEELEIVEAIKECEKEERSVRERARRRGAKDAMAADLVGADGSAKVERNRDGWVEAVKV</sequence>
<evidence type="ECO:0000256" key="7">
    <source>
        <dbReference type="SAM" id="MobiDB-lite"/>
    </source>
</evidence>
<dbReference type="GO" id="GO:0045893">
    <property type="term" value="P:positive regulation of DNA-templated transcription"/>
    <property type="evidence" value="ECO:0007669"/>
    <property type="project" value="TreeGrafter"/>
</dbReference>
<name>A0A6G1K8L4_9PLEO</name>
<dbReference type="EMBL" id="MU005771">
    <property type="protein sequence ID" value="KAF2708707.1"/>
    <property type="molecule type" value="Genomic_DNA"/>
</dbReference>
<evidence type="ECO:0000256" key="5">
    <source>
        <dbReference type="ARBA" id="ARBA00023242"/>
    </source>
</evidence>
<evidence type="ECO:0000256" key="4">
    <source>
        <dbReference type="ARBA" id="ARBA00022833"/>
    </source>
</evidence>
<comment type="subcellular location">
    <subcellularLocation>
        <location evidence="1">Nucleus</location>
    </subcellularLocation>
</comment>
<feature type="region of interest" description="Disordered" evidence="7">
    <location>
        <begin position="446"/>
        <end position="485"/>
    </location>
</feature>
<evidence type="ECO:0000256" key="1">
    <source>
        <dbReference type="ARBA" id="ARBA00004123"/>
    </source>
</evidence>
<dbReference type="GO" id="GO:0048188">
    <property type="term" value="C:Set1C/COMPASS complex"/>
    <property type="evidence" value="ECO:0007669"/>
    <property type="project" value="InterPro"/>
</dbReference>
<keyword evidence="10" id="KW-1185">Reference proteome</keyword>
<proteinExistence type="predicted"/>
<dbReference type="Proteomes" id="UP000799428">
    <property type="component" value="Unassembled WGS sequence"/>
</dbReference>
<evidence type="ECO:0000256" key="3">
    <source>
        <dbReference type="ARBA" id="ARBA00022771"/>
    </source>
</evidence>
<evidence type="ECO:0000256" key="6">
    <source>
        <dbReference type="PROSITE-ProRule" id="PRU00146"/>
    </source>
</evidence>
<feature type="compositionally biased region" description="Polar residues" evidence="7">
    <location>
        <begin position="515"/>
        <end position="538"/>
    </location>
</feature>
<keyword evidence="2" id="KW-0479">Metal-binding</keyword>
<keyword evidence="5" id="KW-0539">Nucleus</keyword>
<dbReference type="PANTHER" id="PTHR46174">
    <property type="entry name" value="CXXC-TYPE ZINC FINGER PROTEIN 1"/>
    <property type="match status" value="1"/>
</dbReference>
<feature type="compositionally biased region" description="Polar residues" evidence="7">
    <location>
        <begin position="191"/>
        <end position="206"/>
    </location>
</feature>
<dbReference type="CDD" id="cd16039">
    <property type="entry name" value="PHD_SPP1"/>
    <property type="match status" value="1"/>
</dbReference>
<feature type="compositionally biased region" description="Polar residues" evidence="7">
    <location>
        <begin position="291"/>
        <end position="303"/>
    </location>
</feature>
<keyword evidence="3 6" id="KW-0863">Zinc-finger</keyword>
<organism evidence="9 10">
    <name type="scientific">Pleomassaria siparia CBS 279.74</name>
    <dbReference type="NCBI Taxonomy" id="1314801"/>
    <lineage>
        <taxon>Eukaryota</taxon>
        <taxon>Fungi</taxon>
        <taxon>Dikarya</taxon>
        <taxon>Ascomycota</taxon>
        <taxon>Pezizomycotina</taxon>
        <taxon>Dothideomycetes</taxon>
        <taxon>Pleosporomycetidae</taxon>
        <taxon>Pleosporales</taxon>
        <taxon>Pleomassariaceae</taxon>
        <taxon>Pleomassaria</taxon>
    </lineage>
</organism>
<dbReference type="InterPro" id="IPR011011">
    <property type="entry name" value="Znf_FYVE_PHD"/>
</dbReference>
<feature type="compositionally biased region" description="Low complexity" evidence="7">
    <location>
        <begin position="240"/>
        <end position="256"/>
    </location>
</feature>
<dbReference type="InterPro" id="IPR013083">
    <property type="entry name" value="Znf_RING/FYVE/PHD"/>
</dbReference>
<dbReference type="InterPro" id="IPR019787">
    <property type="entry name" value="Znf_PHD-finger"/>
</dbReference>
<dbReference type="AlphaFoldDB" id="A0A6G1K8L4"/>
<dbReference type="InterPro" id="IPR001965">
    <property type="entry name" value="Znf_PHD"/>
</dbReference>
<dbReference type="SMART" id="SM00249">
    <property type="entry name" value="PHD"/>
    <property type="match status" value="1"/>
</dbReference>
<keyword evidence="4" id="KW-0862">Zinc</keyword>
<dbReference type="InterPro" id="IPR019786">
    <property type="entry name" value="Zinc_finger_PHD-type_CS"/>
</dbReference>
<feature type="region of interest" description="Disordered" evidence="7">
    <location>
        <begin position="235"/>
        <end position="343"/>
    </location>
</feature>
<dbReference type="InterPro" id="IPR037869">
    <property type="entry name" value="Spp1/CFP1"/>
</dbReference>
<evidence type="ECO:0000313" key="9">
    <source>
        <dbReference type="EMBL" id="KAF2708707.1"/>
    </source>
</evidence>
<feature type="region of interest" description="Disordered" evidence="7">
    <location>
        <begin position="513"/>
        <end position="538"/>
    </location>
</feature>
<dbReference type="SUPFAM" id="SSF57903">
    <property type="entry name" value="FYVE/PHD zinc finger"/>
    <property type="match status" value="1"/>
</dbReference>
<protein>
    <recommendedName>
        <fullName evidence="8">PHD-type domain-containing protein</fullName>
    </recommendedName>
</protein>
<dbReference type="PROSITE" id="PS01359">
    <property type="entry name" value="ZF_PHD_1"/>
    <property type="match status" value="1"/>
</dbReference>
<gene>
    <name evidence="9" type="ORF">K504DRAFT_380848</name>
</gene>
<reference evidence="9" key="1">
    <citation type="journal article" date="2020" name="Stud. Mycol.">
        <title>101 Dothideomycetes genomes: a test case for predicting lifestyles and emergence of pathogens.</title>
        <authorList>
            <person name="Haridas S."/>
            <person name="Albert R."/>
            <person name="Binder M."/>
            <person name="Bloem J."/>
            <person name="Labutti K."/>
            <person name="Salamov A."/>
            <person name="Andreopoulos B."/>
            <person name="Baker S."/>
            <person name="Barry K."/>
            <person name="Bills G."/>
            <person name="Bluhm B."/>
            <person name="Cannon C."/>
            <person name="Castanera R."/>
            <person name="Culley D."/>
            <person name="Daum C."/>
            <person name="Ezra D."/>
            <person name="Gonzalez J."/>
            <person name="Henrissat B."/>
            <person name="Kuo A."/>
            <person name="Liang C."/>
            <person name="Lipzen A."/>
            <person name="Lutzoni F."/>
            <person name="Magnuson J."/>
            <person name="Mondo S."/>
            <person name="Nolan M."/>
            <person name="Ohm R."/>
            <person name="Pangilinan J."/>
            <person name="Park H.-J."/>
            <person name="Ramirez L."/>
            <person name="Alfaro M."/>
            <person name="Sun H."/>
            <person name="Tritt A."/>
            <person name="Yoshinaga Y."/>
            <person name="Zwiers L.-H."/>
            <person name="Turgeon B."/>
            <person name="Goodwin S."/>
            <person name="Spatafora J."/>
            <person name="Crous P."/>
            <person name="Grigoriev I."/>
        </authorList>
    </citation>
    <scope>NUCLEOTIDE SEQUENCE</scope>
    <source>
        <strain evidence="9">CBS 279.74</strain>
    </source>
</reference>